<feature type="compositionally biased region" description="Pro residues" evidence="1">
    <location>
        <begin position="30"/>
        <end position="39"/>
    </location>
</feature>
<comment type="caution">
    <text evidence="2">The sequence shown here is derived from an EMBL/GenBank/DDBJ whole genome shotgun (WGS) entry which is preliminary data.</text>
</comment>
<protein>
    <submittedName>
        <fullName evidence="2">Uncharacterized protein</fullName>
    </submittedName>
</protein>
<evidence type="ECO:0000313" key="2">
    <source>
        <dbReference type="EMBL" id="EYF01075.1"/>
    </source>
</evidence>
<dbReference type="Proteomes" id="UP000019678">
    <property type="component" value="Unassembled WGS sequence"/>
</dbReference>
<name>A0A017SWX3_9BACT</name>
<keyword evidence="3" id="KW-1185">Reference proteome</keyword>
<dbReference type="EMBL" id="ASRX01000090">
    <property type="protein sequence ID" value="EYF01075.1"/>
    <property type="molecule type" value="Genomic_DNA"/>
</dbReference>
<evidence type="ECO:0000313" key="3">
    <source>
        <dbReference type="Proteomes" id="UP000019678"/>
    </source>
</evidence>
<dbReference type="AlphaFoldDB" id="A0A017SWX3"/>
<organism evidence="2 3">
    <name type="scientific">Chondromyces apiculatus DSM 436</name>
    <dbReference type="NCBI Taxonomy" id="1192034"/>
    <lineage>
        <taxon>Bacteria</taxon>
        <taxon>Pseudomonadati</taxon>
        <taxon>Myxococcota</taxon>
        <taxon>Polyangia</taxon>
        <taxon>Polyangiales</taxon>
        <taxon>Polyangiaceae</taxon>
        <taxon>Chondromyces</taxon>
    </lineage>
</organism>
<proteinExistence type="predicted"/>
<feature type="region of interest" description="Disordered" evidence="1">
    <location>
        <begin position="1"/>
        <end position="39"/>
    </location>
</feature>
<evidence type="ECO:0000256" key="1">
    <source>
        <dbReference type="SAM" id="MobiDB-lite"/>
    </source>
</evidence>
<sequence length="39" mass="4305">MLKRHPESDAIAPRPTDAATRDNQGILRISPPPPAQETR</sequence>
<reference evidence="2 3" key="1">
    <citation type="submission" date="2013-05" db="EMBL/GenBank/DDBJ databases">
        <title>Genome assembly of Chondromyces apiculatus DSM 436.</title>
        <authorList>
            <person name="Sharma G."/>
            <person name="Khatri I."/>
            <person name="Kaur C."/>
            <person name="Mayilraj S."/>
            <person name="Subramanian S."/>
        </authorList>
    </citation>
    <scope>NUCLEOTIDE SEQUENCE [LARGE SCALE GENOMIC DNA]</scope>
    <source>
        <strain evidence="2 3">DSM 436</strain>
    </source>
</reference>
<accession>A0A017SWX3</accession>
<gene>
    <name evidence="2" type="ORF">CAP_8732</name>
</gene>